<evidence type="ECO:0000256" key="2">
    <source>
        <dbReference type="ARBA" id="ARBA00022723"/>
    </source>
</evidence>
<dbReference type="Pfam" id="PF13442">
    <property type="entry name" value="Cytochrome_CBB3"/>
    <property type="match status" value="1"/>
</dbReference>
<dbReference type="RefSeq" id="WP_023433592.1">
    <property type="nucleotide sequence ID" value="NZ_AWXZ01000039.1"/>
</dbReference>
<evidence type="ECO:0000259" key="6">
    <source>
        <dbReference type="PROSITE" id="PS51007"/>
    </source>
</evidence>
<evidence type="ECO:0000256" key="4">
    <source>
        <dbReference type="PROSITE-ProRule" id="PRU00433"/>
    </source>
</evidence>
<feature type="signal peptide" evidence="5">
    <location>
        <begin position="1"/>
        <end position="24"/>
    </location>
</feature>
<dbReference type="Gene3D" id="1.10.760.10">
    <property type="entry name" value="Cytochrome c-like domain"/>
    <property type="match status" value="1"/>
</dbReference>
<dbReference type="Proteomes" id="UP000017819">
    <property type="component" value="Unassembled WGS sequence"/>
</dbReference>
<sequence>MRRVWLIAPAVLAGVVAGSVGAQARGDARAGEEIANRWCATCHIVSEGQERGSAAVPTFMEIAARSEGDLAWLDGFLADPHPMMPDMSLTRQEIQDLVSYIASLR</sequence>
<name>V4RB94_9HYPH</name>
<dbReference type="STRING" id="631454.N177_3474"/>
<keyword evidence="1 4" id="KW-0349">Heme</keyword>
<protein>
    <submittedName>
        <fullName evidence="7">Cytochrome c552</fullName>
    </submittedName>
</protein>
<accession>V4RB94</accession>
<keyword evidence="8" id="KW-1185">Reference proteome</keyword>
<feature type="chain" id="PRO_5004725480" evidence="5">
    <location>
        <begin position="25"/>
        <end position="105"/>
    </location>
</feature>
<evidence type="ECO:0000313" key="8">
    <source>
        <dbReference type="Proteomes" id="UP000017819"/>
    </source>
</evidence>
<evidence type="ECO:0000256" key="5">
    <source>
        <dbReference type="SAM" id="SignalP"/>
    </source>
</evidence>
<feature type="domain" description="Cytochrome c" evidence="6">
    <location>
        <begin position="26"/>
        <end position="105"/>
    </location>
</feature>
<reference evidence="7 8" key="1">
    <citation type="journal article" date="2014" name="Genome Announc.">
        <title>Draft Genome Sequence of Lutibaculum baratangense Strain AMV1T, Isolated from a Mud Volcano in Andamans, India.</title>
        <authorList>
            <person name="Singh A."/>
            <person name="Sreenivas A."/>
            <person name="Sathyanarayana Reddy G."/>
            <person name="Pinnaka A.K."/>
            <person name="Shivaji S."/>
        </authorList>
    </citation>
    <scope>NUCLEOTIDE SEQUENCE [LARGE SCALE GENOMIC DNA]</scope>
    <source>
        <strain evidence="7 8">AMV1</strain>
    </source>
</reference>
<dbReference type="InterPro" id="IPR009056">
    <property type="entry name" value="Cyt_c-like_dom"/>
</dbReference>
<keyword evidence="3 4" id="KW-0408">Iron</keyword>
<evidence type="ECO:0000313" key="7">
    <source>
        <dbReference type="EMBL" id="ESR23406.1"/>
    </source>
</evidence>
<dbReference type="GO" id="GO:0046872">
    <property type="term" value="F:metal ion binding"/>
    <property type="evidence" value="ECO:0007669"/>
    <property type="project" value="UniProtKB-KW"/>
</dbReference>
<comment type="caution">
    <text evidence="7">The sequence shown here is derived from an EMBL/GenBank/DDBJ whole genome shotgun (WGS) entry which is preliminary data.</text>
</comment>
<dbReference type="SUPFAM" id="SSF46626">
    <property type="entry name" value="Cytochrome c"/>
    <property type="match status" value="1"/>
</dbReference>
<dbReference type="eggNOG" id="COG2010">
    <property type="taxonomic scope" value="Bacteria"/>
</dbReference>
<keyword evidence="5" id="KW-0732">Signal</keyword>
<dbReference type="PROSITE" id="PS51007">
    <property type="entry name" value="CYTC"/>
    <property type="match status" value="1"/>
</dbReference>
<evidence type="ECO:0000256" key="3">
    <source>
        <dbReference type="ARBA" id="ARBA00023004"/>
    </source>
</evidence>
<proteinExistence type="predicted"/>
<organism evidence="7 8">
    <name type="scientific">Lutibaculum baratangense AMV1</name>
    <dbReference type="NCBI Taxonomy" id="631454"/>
    <lineage>
        <taxon>Bacteria</taxon>
        <taxon>Pseudomonadati</taxon>
        <taxon>Pseudomonadota</taxon>
        <taxon>Alphaproteobacteria</taxon>
        <taxon>Hyphomicrobiales</taxon>
        <taxon>Tepidamorphaceae</taxon>
        <taxon>Lutibaculum</taxon>
    </lineage>
</organism>
<dbReference type="GO" id="GO:0009055">
    <property type="term" value="F:electron transfer activity"/>
    <property type="evidence" value="ECO:0007669"/>
    <property type="project" value="InterPro"/>
</dbReference>
<dbReference type="GO" id="GO:0020037">
    <property type="term" value="F:heme binding"/>
    <property type="evidence" value="ECO:0007669"/>
    <property type="project" value="InterPro"/>
</dbReference>
<dbReference type="AlphaFoldDB" id="V4RB94"/>
<dbReference type="EMBL" id="AWXZ01000039">
    <property type="protein sequence ID" value="ESR23406.1"/>
    <property type="molecule type" value="Genomic_DNA"/>
</dbReference>
<dbReference type="OrthoDB" id="7873796at2"/>
<gene>
    <name evidence="7" type="ORF">N177_3474</name>
</gene>
<keyword evidence="2 4" id="KW-0479">Metal-binding</keyword>
<evidence type="ECO:0000256" key="1">
    <source>
        <dbReference type="ARBA" id="ARBA00022617"/>
    </source>
</evidence>
<dbReference type="InterPro" id="IPR036909">
    <property type="entry name" value="Cyt_c-like_dom_sf"/>
</dbReference>